<dbReference type="InterPro" id="IPR019533">
    <property type="entry name" value="Peptidase_S26"/>
</dbReference>
<dbReference type="EMBL" id="KN846952">
    <property type="protein sequence ID" value="KIV83828.1"/>
    <property type="molecule type" value="Genomic_DNA"/>
</dbReference>
<evidence type="ECO:0000256" key="1">
    <source>
        <dbReference type="ARBA" id="ARBA00004434"/>
    </source>
</evidence>
<name>A0A0D1ZAK8_9EURO</name>
<dbReference type="PRINTS" id="PR00727">
    <property type="entry name" value="LEADERPTASE"/>
</dbReference>
<reference evidence="15 16" key="1">
    <citation type="submission" date="2015-01" db="EMBL/GenBank/DDBJ databases">
        <title>The Genome Sequence of Exophiala sideris CBS121828.</title>
        <authorList>
            <consortium name="The Broad Institute Genomics Platform"/>
            <person name="Cuomo C."/>
            <person name="de Hoog S."/>
            <person name="Gorbushina A."/>
            <person name="Stielow B."/>
            <person name="Teixiera M."/>
            <person name="Abouelleil A."/>
            <person name="Chapman S.B."/>
            <person name="Priest M."/>
            <person name="Young S.K."/>
            <person name="Wortman J."/>
            <person name="Nusbaum C."/>
            <person name="Birren B."/>
        </authorList>
    </citation>
    <scope>NUCLEOTIDE SEQUENCE [LARGE SCALE GENOMIC DNA]</scope>
    <source>
        <strain evidence="15 16">CBS 121828</strain>
    </source>
</reference>
<sequence length="402" mass="45652">MPPASRGLQTAFRFVRYASKTSKPSLPKSFARFKEKIAPQLTPRRADTSGQEGHNTSGKQDSRQQSGGSRWSFFDWITPTHRLWIWRLFFIGPPVGFVILHFPLEVMRVTGPSMSPLLNADYESGLFSAYDRILVQKVMFPDRPGARPTLPRWQVKRGQLVVFYAPHDPEKVAVKRVIGVPGDRVKPRAGYPGGDEPVVVPYNHIWVEGDGNTTLDSNAYGPISQNLVIGFVRMTWKPWLNWPVSIDWEHHDYPAKKDRRVEEDVVHQAKLDPNQISNSAAFTNGVAARELEAMRKFRDQLPNRMMNESRYQKLRAMYAQAKEELELQNPESMEVAQGIVEELGNAFEGVGLSRDGSRLPPVIMPAETEQEVKQRKLKEYLERNAPKEVKNDCVPSMGSLTT</sequence>
<feature type="compositionally biased region" description="Polar residues" evidence="12">
    <location>
        <begin position="48"/>
        <end position="68"/>
    </location>
</feature>
<protein>
    <recommendedName>
        <fullName evidence="3">Mitochondrial inner membrane protease subunit 2</fullName>
    </recommendedName>
</protein>
<keyword evidence="8 13" id="KW-1133">Transmembrane helix</keyword>
<comment type="similarity">
    <text evidence="2">Belongs to the peptidase S26 family. IMP2 subfamily.</text>
</comment>
<accession>A0A0D1ZAK8</accession>
<evidence type="ECO:0000313" key="15">
    <source>
        <dbReference type="EMBL" id="KIV83828.1"/>
    </source>
</evidence>
<feature type="active site" evidence="11">
    <location>
        <position position="113"/>
    </location>
</feature>
<dbReference type="InterPro" id="IPR000223">
    <property type="entry name" value="Pept_S26A_signal_pept_1"/>
</dbReference>
<feature type="active site" evidence="11">
    <location>
        <position position="175"/>
    </location>
</feature>
<comment type="subcellular location">
    <subcellularLocation>
        <location evidence="1">Mitochondrion inner membrane</location>
        <topology evidence="1">Single-pass membrane protein</topology>
    </subcellularLocation>
</comment>
<organism evidence="15 16">
    <name type="scientific">Exophiala sideris</name>
    <dbReference type="NCBI Taxonomy" id="1016849"/>
    <lineage>
        <taxon>Eukaryota</taxon>
        <taxon>Fungi</taxon>
        <taxon>Dikarya</taxon>
        <taxon>Ascomycota</taxon>
        <taxon>Pezizomycotina</taxon>
        <taxon>Eurotiomycetes</taxon>
        <taxon>Chaetothyriomycetidae</taxon>
        <taxon>Chaetothyriales</taxon>
        <taxon>Herpotrichiellaceae</taxon>
        <taxon>Exophiala</taxon>
    </lineage>
</organism>
<feature type="region of interest" description="Disordered" evidence="12">
    <location>
        <begin position="21"/>
        <end position="68"/>
    </location>
</feature>
<dbReference type="GO" id="GO:0004252">
    <property type="term" value="F:serine-type endopeptidase activity"/>
    <property type="evidence" value="ECO:0007669"/>
    <property type="project" value="InterPro"/>
</dbReference>
<dbReference type="GO" id="GO:0042720">
    <property type="term" value="C:mitochondrial inner membrane peptidase complex"/>
    <property type="evidence" value="ECO:0007669"/>
    <property type="project" value="InterPro"/>
</dbReference>
<evidence type="ECO:0000259" key="14">
    <source>
        <dbReference type="Pfam" id="PF10502"/>
    </source>
</evidence>
<evidence type="ECO:0000256" key="3">
    <source>
        <dbReference type="ARBA" id="ARBA00013650"/>
    </source>
</evidence>
<evidence type="ECO:0000256" key="6">
    <source>
        <dbReference type="ARBA" id="ARBA00022792"/>
    </source>
</evidence>
<keyword evidence="5 13" id="KW-0812">Transmembrane</keyword>
<dbReference type="InterPro" id="IPR037730">
    <property type="entry name" value="IMP2"/>
</dbReference>
<dbReference type="GO" id="GO:0006465">
    <property type="term" value="P:signal peptide processing"/>
    <property type="evidence" value="ECO:0007669"/>
    <property type="project" value="InterPro"/>
</dbReference>
<feature type="domain" description="Peptidase S26" evidence="14">
    <location>
        <begin position="89"/>
        <end position="187"/>
    </location>
</feature>
<evidence type="ECO:0000256" key="7">
    <source>
        <dbReference type="ARBA" id="ARBA00022801"/>
    </source>
</evidence>
<gene>
    <name evidence="15" type="ORF">PV11_05817</name>
</gene>
<evidence type="ECO:0000256" key="5">
    <source>
        <dbReference type="ARBA" id="ARBA00022692"/>
    </source>
</evidence>
<evidence type="ECO:0000256" key="8">
    <source>
        <dbReference type="ARBA" id="ARBA00022989"/>
    </source>
</evidence>
<dbReference type="Proteomes" id="UP000053599">
    <property type="component" value="Unassembled WGS sequence"/>
</dbReference>
<keyword evidence="9" id="KW-0496">Mitochondrion</keyword>
<feature type="transmembrane region" description="Helical" evidence="13">
    <location>
        <begin position="84"/>
        <end position="104"/>
    </location>
</feature>
<dbReference type="Gene3D" id="2.10.109.10">
    <property type="entry name" value="Umud Fragment, subunit A"/>
    <property type="match status" value="1"/>
</dbReference>
<dbReference type="HOGENOM" id="CLU_048136_0_0_1"/>
<keyword evidence="7" id="KW-0378">Hydrolase</keyword>
<evidence type="ECO:0000313" key="16">
    <source>
        <dbReference type="Proteomes" id="UP000053599"/>
    </source>
</evidence>
<dbReference type="InterPro" id="IPR036286">
    <property type="entry name" value="LexA/Signal_pep-like_sf"/>
</dbReference>
<keyword evidence="10 13" id="KW-0472">Membrane</keyword>
<dbReference type="STRING" id="1016849.A0A0D1ZAK8"/>
<evidence type="ECO:0000256" key="11">
    <source>
        <dbReference type="PIRSR" id="PIRSR600223-1"/>
    </source>
</evidence>
<evidence type="ECO:0000256" key="12">
    <source>
        <dbReference type="SAM" id="MobiDB-lite"/>
    </source>
</evidence>
<dbReference type="PANTHER" id="PTHR46041">
    <property type="entry name" value="MITOCHONDRIAL INNER MEMBRANE PROTEASE SUBUNIT 2"/>
    <property type="match status" value="1"/>
</dbReference>
<dbReference type="SUPFAM" id="SSF51306">
    <property type="entry name" value="LexA/Signal peptidase"/>
    <property type="match status" value="1"/>
</dbReference>
<keyword evidence="6" id="KW-0999">Mitochondrion inner membrane</keyword>
<dbReference type="CDD" id="cd06530">
    <property type="entry name" value="S26_SPase_I"/>
    <property type="match status" value="1"/>
</dbReference>
<dbReference type="AlphaFoldDB" id="A0A0D1ZAK8"/>
<evidence type="ECO:0000256" key="9">
    <source>
        <dbReference type="ARBA" id="ARBA00023128"/>
    </source>
</evidence>
<proteinExistence type="inferred from homology"/>
<dbReference type="GO" id="GO:0006627">
    <property type="term" value="P:protein processing involved in protein targeting to mitochondrion"/>
    <property type="evidence" value="ECO:0007669"/>
    <property type="project" value="InterPro"/>
</dbReference>
<evidence type="ECO:0000256" key="13">
    <source>
        <dbReference type="SAM" id="Phobius"/>
    </source>
</evidence>
<evidence type="ECO:0000256" key="4">
    <source>
        <dbReference type="ARBA" id="ARBA00022670"/>
    </source>
</evidence>
<keyword evidence="4" id="KW-0645">Protease</keyword>
<dbReference type="Pfam" id="PF10502">
    <property type="entry name" value="Peptidase_S26"/>
    <property type="match status" value="1"/>
</dbReference>
<evidence type="ECO:0000256" key="10">
    <source>
        <dbReference type="ARBA" id="ARBA00023136"/>
    </source>
</evidence>
<evidence type="ECO:0000256" key="2">
    <source>
        <dbReference type="ARBA" id="ARBA00007066"/>
    </source>
</evidence>
<dbReference type="PANTHER" id="PTHR46041:SF2">
    <property type="entry name" value="MITOCHONDRIAL INNER MEMBRANE PROTEASE SUBUNIT 2"/>
    <property type="match status" value="1"/>
</dbReference>
<dbReference type="OrthoDB" id="9996127at2759"/>